<evidence type="ECO:0000313" key="1">
    <source>
        <dbReference type="EMBL" id="KKT66346.1"/>
    </source>
</evidence>
<dbReference type="AlphaFoldDB" id="A0A0G1J3Y7"/>
<evidence type="ECO:0000313" key="2">
    <source>
        <dbReference type="Proteomes" id="UP000034826"/>
    </source>
</evidence>
<organism evidence="1 2">
    <name type="scientific">Candidatus Woesebacteria bacterium GW2011_GWA2_44_33</name>
    <dbReference type="NCBI Taxonomy" id="1618564"/>
    <lineage>
        <taxon>Bacteria</taxon>
        <taxon>Candidatus Woeseibacteriota</taxon>
    </lineage>
</organism>
<gene>
    <name evidence="1" type="ORF">UW60_C0025G0006</name>
</gene>
<accession>A0A0G1J3Y7</accession>
<protein>
    <submittedName>
        <fullName evidence="1">Uncharacterized protein</fullName>
    </submittedName>
</protein>
<sequence length="170" mass="18943">MDSEIYDKPVTEFTHSVKAEKGLRDEAARLVREDGLSENDALLAAAMTMDGAGEGETVESMQTCRNLFKEAVPGLTTDDIPFARNDEFARSQSKRHKQAERGVDLASIWLTLSRIPEGGLEVANKIAETVDSDGKTLKRFQKIIFVLAVKERWSDAEVVKFLKKLIGEEK</sequence>
<comment type="caution">
    <text evidence="1">The sequence shown here is derived from an EMBL/GenBank/DDBJ whole genome shotgun (WGS) entry which is preliminary data.</text>
</comment>
<proteinExistence type="predicted"/>
<name>A0A0G1J3Y7_9BACT</name>
<dbReference type="EMBL" id="LCIY01000025">
    <property type="protein sequence ID" value="KKT66346.1"/>
    <property type="molecule type" value="Genomic_DNA"/>
</dbReference>
<reference evidence="1 2" key="1">
    <citation type="journal article" date="2015" name="Nature">
        <title>rRNA introns, odd ribosomes, and small enigmatic genomes across a large radiation of phyla.</title>
        <authorList>
            <person name="Brown C.T."/>
            <person name="Hug L.A."/>
            <person name="Thomas B.C."/>
            <person name="Sharon I."/>
            <person name="Castelle C.J."/>
            <person name="Singh A."/>
            <person name="Wilkins M.J."/>
            <person name="Williams K.H."/>
            <person name="Banfield J.F."/>
        </authorList>
    </citation>
    <scope>NUCLEOTIDE SEQUENCE [LARGE SCALE GENOMIC DNA]</scope>
</reference>
<dbReference type="Proteomes" id="UP000034826">
    <property type="component" value="Unassembled WGS sequence"/>
</dbReference>